<keyword evidence="6 10" id="KW-0584">Phenylalanine biosynthesis</keyword>
<dbReference type="Gene3D" id="3.30.70.260">
    <property type="match status" value="1"/>
</dbReference>
<evidence type="ECO:0000256" key="5">
    <source>
        <dbReference type="ARBA" id="ARBA00023141"/>
    </source>
</evidence>
<dbReference type="PROSITE" id="PS51671">
    <property type="entry name" value="ACT"/>
    <property type="match status" value="1"/>
</dbReference>
<dbReference type="CDD" id="cd04905">
    <property type="entry name" value="ACT_CM-PDT"/>
    <property type="match status" value="1"/>
</dbReference>
<name>A0A4R2RJ32_9FIRM</name>
<accession>A0A4R2RJ32</accession>
<dbReference type="InterPro" id="IPR008242">
    <property type="entry name" value="Chor_mutase/pphenate_deHydtase"/>
</dbReference>
<dbReference type="EMBL" id="SLXT01000015">
    <property type="protein sequence ID" value="TCP63820.1"/>
    <property type="molecule type" value="Genomic_DNA"/>
</dbReference>
<dbReference type="EC" id="4.2.1.51" evidence="2 10"/>
<dbReference type="RefSeq" id="WP_131919487.1">
    <property type="nucleotide sequence ID" value="NZ_JAOQNU010000014.1"/>
</dbReference>
<dbReference type="AlphaFoldDB" id="A0A4R2RJ32"/>
<dbReference type="InterPro" id="IPR002912">
    <property type="entry name" value="ACT_dom"/>
</dbReference>
<organism evidence="13 14">
    <name type="scientific">Heliophilum fasciatum</name>
    <dbReference type="NCBI Taxonomy" id="35700"/>
    <lineage>
        <taxon>Bacteria</taxon>
        <taxon>Bacillati</taxon>
        <taxon>Bacillota</taxon>
        <taxon>Clostridia</taxon>
        <taxon>Eubacteriales</taxon>
        <taxon>Heliobacteriaceae</taxon>
        <taxon>Heliophilum</taxon>
    </lineage>
</organism>
<dbReference type="Pfam" id="PF01842">
    <property type="entry name" value="ACT"/>
    <property type="match status" value="1"/>
</dbReference>
<dbReference type="GO" id="GO:0005737">
    <property type="term" value="C:cytoplasm"/>
    <property type="evidence" value="ECO:0007669"/>
    <property type="project" value="TreeGrafter"/>
</dbReference>
<evidence type="ECO:0000256" key="1">
    <source>
        <dbReference type="ARBA" id="ARBA00004741"/>
    </source>
</evidence>
<evidence type="ECO:0000256" key="7">
    <source>
        <dbReference type="ARBA" id="ARBA00023239"/>
    </source>
</evidence>
<dbReference type="InterPro" id="IPR018528">
    <property type="entry name" value="Preph_deHydtase_CS"/>
</dbReference>
<keyword evidence="5 10" id="KW-0057">Aromatic amino acid biosynthesis</keyword>
<dbReference type="OrthoDB" id="9802281at2"/>
<dbReference type="GO" id="GO:0009094">
    <property type="term" value="P:L-phenylalanine biosynthetic process"/>
    <property type="evidence" value="ECO:0007669"/>
    <property type="project" value="UniProtKB-UniPathway"/>
</dbReference>
<dbReference type="CDD" id="cd13633">
    <property type="entry name" value="PBP2_Sa-PDT_like"/>
    <property type="match status" value="1"/>
</dbReference>
<dbReference type="FunFam" id="3.40.190.10:FF:000034">
    <property type="entry name" value="Chorismate mutase/prephenate dehydratase"/>
    <property type="match status" value="1"/>
</dbReference>
<dbReference type="FunFam" id="3.30.70.260:FF:000012">
    <property type="entry name" value="Prephenate dehydratase"/>
    <property type="match status" value="1"/>
</dbReference>
<dbReference type="GO" id="GO:0004664">
    <property type="term" value="F:prephenate dehydratase activity"/>
    <property type="evidence" value="ECO:0007669"/>
    <property type="project" value="UniProtKB-UniRule"/>
</dbReference>
<dbReference type="PANTHER" id="PTHR21022:SF19">
    <property type="entry name" value="PREPHENATE DEHYDRATASE-RELATED"/>
    <property type="match status" value="1"/>
</dbReference>
<evidence type="ECO:0000256" key="4">
    <source>
        <dbReference type="ARBA" id="ARBA00022605"/>
    </source>
</evidence>
<dbReference type="SUPFAM" id="SSF53850">
    <property type="entry name" value="Periplasmic binding protein-like II"/>
    <property type="match status" value="1"/>
</dbReference>
<dbReference type="NCBIfam" id="NF008865">
    <property type="entry name" value="PRK11898.1"/>
    <property type="match status" value="1"/>
</dbReference>
<dbReference type="PANTHER" id="PTHR21022">
    <property type="entry name" value="PREPHENATE DEHYDRATASE P PROTEIN"/>
    <property type="match status" value="1"/>
</dbReference>
<dbReference type="PROSITE" id="PS00857">
    <property type="entry name" value="PREPHENATE_DEHYDR_1"/>
    <property type="match status" value="1"/>
</dbReference>
<dbReference type="Gene3D" id="3.40.190.10">
    <property type="entry name" value="Periplasmic binding protein-like II"/>
    <property type="match status" value="2"/>
</dbReference>
<evidence type="ECO:0000256" key="6">
    <source>
        <dbReference type="ARBA" id="ARBA00023222"/>
    </source>
</evidence>
<proteinExistence type="predicted"/>
<evidence type="ECO:0000256" key="9">
    <source>
        <dbReference type="PIRSR" id="PIRSR001500-2"/>
    </source>
</evidence>
<dbReference type="InterPro" id="IPR045865">
    <property type="entry name" value="ACT-like_dom_sf"/>
</dbReference>
<reference evidence="13 14" key="1">
    <citation type="submission" date="2019-03" db="EMBL/GenBank/DDBJ databases">
        <title>Genomic Encyclopedia of Type Strains, Phase IV (KMG-IV): sequencing the most valuable type-strain genomes for metagenomic binning, comparative biology and taxonomic classification.</title>
        <authorList>
            <person name="Goeker M."/>
        </authorList>
    </citation>
    <scope>NUCLEOTIDE SEQUENCE [LARGE SCALE GENOMIC DNA]</scope>
    <source>
        <strain evidence="13 14">DSM 11170</strain>
    </source>
</reference>
<evidence type="ECO:0000256" key="10">
    <source>
        <dbReference type="RuleBase" id="RU361254"/>
    </source>
</evidence>
<evidence type="ECO:0000313" key="14">
    <source>
        <dbReference type="Proteomes" id="UP000294813"/>
    </source>
</evidence>
<feature type="site" description="Essential for prephenate dehydratase activity" evidence="9">
    <location>
        <position position="177"/>
    </location>
</feature>
<keyword evidence="4 10" id="KW-0028">Amino-acid biosynthesis</keyword>
<dbReference type="UniPathway" id="UPA00121">
    <property type="reaction ID" value="UER00345"/>
</dbReference>
<sequence>MDKVGYLGPQGTFSEEAAQQFFTSAAQLLPLLSIAAVYEALCYGDVEAAVLPMENSIEGAVNQTIDELIEHPGLMITGELILPIHHHLLVAPGQDWQQVEKVYSHPQALAQCRKFLLNQLPQAQAVPAGSTAEGAAKVARGAQDGAAVAAIATAFAAERYGLQAVQQDVQDRPNNKTRFWVIGRQWAAPTGDDKTSLVCALPSDQPGGLYGILGEFARRNINLTRIESRPTKRELGQYLFFIDCVGHHCDPVLAEALQAIAQFAILTRVLGSYRQDREVRS</sequence>
<dbReference type="InterPro" id="IPR001086">
    <property type="entry name" value="Preph_deHydtase"/>
</dbReference>
<evidence type="ECO:0000259" key="12">
    <source>
        <dbReference type="PROSITE" id="PS51671"/>
    </source>
</evidence>
<comment type="catalytic activity">
    <reaction evidence="8 10">
        <text>prephenate + H(+) = 3-phenylpyruvate + CO2 + H2O</text>
        <dbReference type="Rhea" id="RHEA:21648"/>
        <dbReference type="ChEBI" id="CHEBI:15377"/>
        <dbReference type="ChEBI" id="CHEBI:15378"/>
        <dbReference type="ChEBI" id="CHEBI:16526"/>
        <dbReference type="ChEBI" id="CHEBI:18005"/>
        <dbReference type="ChEBI" id="CHEBI:29934"/>
        <dbReference type="EC" id="4.2.1.51"/>
    </reaction>
</comment>
<dbReference type="PIRSF" id="PIRSF001500">
    <property type="entry name" value="Chor_mut_pdt_Ppr"/>
    <property type="match status" value="1"/>
</dbReference>
<keyword evidence="7 10" id="KW-0456">Lyase</keyword>
<evidence type="ECO:0000256" key="2">
    <source>
        <dbReference type="ARBA" id="ARBA00013147"/>
    </source>
</evidence>
<gene>
    <name evidence="10" type="primary">pheA</name>
    <name evidence="13" type="ORF">EDD73_11566</name>
</gene>
<evidence type="ECO:0000256" key="8">
    <source>
        <dbReference type="ARBA" id="ARBA00047848"/>
    </source>
</evidence>
<protein>
    <recommendedName>
        <fullName evidence="3 10">Prephenate dehydratase</fullName>
        <shortName evidence="10">PDT</shortName>
        <ecNumber evidence="2 10">4.2.1.51</ecNumber>
    </recommendedName>
</protein>
<feature type="domain" description="ACT" evidence="12">
    <location>
        <begin position="197"/>
        <end position="274"/>
    </location>
</feature>
<comment type="caution">
    <text evidence="13">The sequence shown here is derived from an EMBL/GenBank/DDBJ whole genome shotgun (WGS) entry which is preliminary data.</text>
</comment>
<comment type="pathway">
    <text evidence="1 10">Amino-acid biosynthesis; L-phenylalanine biosynthesis; phenylpyruvate from prephenate: step 1/1.</text>
</comment>
<dbReference type="Pfam" id="PF00800">
    <property type="entry name" value="PDT"/>
    <property type="match status" value="1"/>
</dbReference>
<evidence type="ECO:0000256" key="3">
    <source>
        <dbReference type="ARBA" id="ARBA00021872"/>
    </source>
</evidence>
<dbReference type="PROSITE" id="PS00858">
    <property type="entry name" value="PREPHENATE_DEHYDR_2"/>
    <property type="match status" value="1"/>
</dbReference>
<dbReference type="Proteomes" id="UP000294813">
    <property type="component" value="Unassembled WGS sequence"/>
</dbReference>
<keyword evidence="14" id="KW-1185">Reference proteome</keyword>
<dbReference type="PROSITE" id="PS51171">
    <property type="entry name" value="PREPHENATE_DEHYDR_3"/>
    <property type="match status" value="1"/>
</dbReference>
<dbReference type="SUPFAM" id="SSF55021">
    <property type="entry name" value="ACT-like"/>
    <property type="match status" value="1"/>
</dbReference>
<evidence type="ECO:0000313" key="13">
    <source>
        <dbReference type="EMBL" id="TCP63820.1"/>
    </source>
</evidence>
<feature type="domain" description="Prephenate dehydratase" evidence="11">
    <location>
        <begin position="3"/>
        <end position="184"/>
    </location>
</feature>
<evidence type="ECO:0000259" key="11">
    <source>
        <dbReference type="PROSITE" id="PS51171"/>
    </source>
</evidence>